<dbReference type="PROSITE" id="PS51886">
    <property type="entry name" value="TLDC"/>
    <property type="match status" value="1"/>
</dbReference>
<evidence type="ECO:0000313" key="3">
    <source>
        <dbReference type="EMBL" id="KAL3875143.1"/>
    </source>
</evidence>
<evidence type="ECO:0000256" key="1">
    <source>
        <dbReference type="ARBA" id="ARBA00009243"/>
    </source>
</evidence>
<keyword evidence="4" id="KW-1185">Reference proteome</keyword>
<sequence>MANKITEKERKQLAAWIGQGPKTFKLLYSIQRDGCSSTMFHQKCDNQGSTVTVVYNTNNSVYGGFTAKSWAATNTYVDDDLAFLFQLRFNGTEKFNKFPVNPSYTENAIYAHSNYGPLHLFSGSVSKSGSSYSLNGKAQFQSGYYSCSVADSNITNGHMNVYDLEVYRVTDGSDPNDFDGPWRKALPLSKEQVQQLMEKIENYCPPSFPSVSHAKILMIGAVGAGKSSFFNTINSIFKGRITYPGCSGSAEHSLTSVYRQYQVKSLKTGKELKFRLCDTCGLEESVGPDLADLNLLITGNIPDRYQFNPSSPITTDIPGFIDRPELKDKIHCVVFVLDGSTVDVFPQTILDKIKQVQIRMNKTGLPRVVLLTKIDKLSKTVQDDVSKVFMSKEVKEAVDKVSQMIGIPRGNVLPIKNYENEICLDDGTSCLALLALDQIINSADDFLADQPDVVDTVDRKTTDIKTTERNTD</sequence>
<dbReference type="Proteomes" id="UP001634394">
    <property type="component" value="Unassembled WGS sequence"/>
</dbReference>
<feature type="domain" description="TLDc" evidence="2">
    <location>
        <begin position="1"/>
        <end position="170"/>
    </location>
</feature>
<dbReference type="CDD" id="cd00882">
    <property type="entry name" value="Ras_like_GTPase"/>
    <property type="match status" value="1"/>
</dbReference>
<dbReference type="Gene3D" id="3.40.50.300">
    <property type="entry name" value="P-loop containing nucleotide triphosphate hydrolases"/>
    <property type="match status" value="1"/>
</dbReference>
<dbReference type="InterPro" id="IPR027417">
    <property type="entry name" value="P-loop_NTPase"/>
</dbReference>
<proteinExistence type="inferred from homology"/>
<dbReference type="Pfam" id="PF07534">
    <property type="entry name" value="TLD"/>
    <property type="match status" value="1"/>
</dbReference>
<dbReference type="SUPFAM" id="SSF52540">
    <property type="entry name" value="P-loop containing nucleoside triphosphate hydrolases"/>
    <property type="match status" value="1"/>
</dbReference>
<organism evidence="3 4">
    <name type="scientific">Sinanodonta woodiana</name>
    <name type="common">Chinese pond mussel</name>
    <name type="synonym">Anodonta woodiana</name>
    <dbReference type="NCBI Taxonomy" id="1069815"/>
    <lineage>
        <taxon>Eukaryota</taxon>
        <taxon>Metazoa</taxon>
        <taxon>Spiralia</taxon>
        <taxon>Lophotrochozoa</taxon>
        <taxon>Mollusca</taxon>
        <taxon>Bivalvia</taxon>
        <taxon>Autobranchia</taxon>
        <taxon>Heteroconchia</taxon>
        <taxon>Palaeoheterodonta</taxon>
        <taxon>Unionida</taxon>
        <taxon>Unionoidea</taxon>
        <taxon>Unionidae</taxon>
        <taxon>Unioninae</taxon>
        <taxon>Sinanodonta</taxon>
    </lineage>
</organism>
<gene>
    <name evidence="3" type="ORF">ACJMK2_038071</name>
</gene>
<dbReference type="PANTHER" id="PTHR14241:SF32">
    <property type="entry name" value="VWFA DOMAIN-CONTAINING PROTEIN-RELATED"/>
    <property type="match status" value="1"/>
</dbReference>
<protein>
    <recommendedName>
        <fullName evidence="2">TLDc domain-containing protein</fullName>
    </recommendedName>
</protein>
<dbReference type="AlphaFoldDB" id="A0ABD3WR04"/>
<comment type="similarity">
    <text evidence="1">Belongs to the IFI44 family.</text>
</comment>
<comment type="caution">
    <text evidence="3">The sequence shown here is derived from an EMBL/GenBank/DDBJ whole genome shotgun (WGS) entry which is preliminary data.</text>
</comment>
<reference evidence="3 4" key="1">
    <citation type="submission" date="2024-11" db="EMBL/GenBank/DDBJ databases">
        <title>Chromosome-level genome assembly of the freshwater bivalve Anodonta woodiana.</title>
        <authorList>
            <person name="Chen X."/>
        </authorList>
    </citation>
    <scope>NUCLEOTIDE SEQUENCE [LARGE SCALE GENOMIC DNA]</scope>
    <source>
        <strain evidence="3">MN2024</strain>
        <tissue evidence="3">Gills</tissue>
    </source>
</reference>
<dbReference type="PANTHER" id="PTHR14241">
    <property type="entry name" value="INTERFERON-INDUCED PROTEIN 44"/>
    <property type="match status" value="1"/>
</dbReference>
<accession>A0ABD3WR04</accession>
<evidence type="ECO:0000259" key="2">
    <source>
        <dbReference type="PROSITE" id="PS51886"/>
    </source>
</evidence>
<dbReference type="SMART" id="SM00584">
    <property type="entry name" value="TLDc"/>
    <property type="match status" value="1"/>
</dbReference>
<evidence type="ECO:0000313" key="4">
    <source>
        <dbReference type="Proteomes" id="UP001634394"/>
    </source>
</evidence>
<dbReference type="EMBL" id="JBJQND010000006">
    <property type="protein sequence ID" value="KAL3875143.1"/>
    <property type="molecule type" value="Genomic_DNA"/>
</dbReference>
<dbReference type="InterPro" id="IPR006571">
    <property type="entry name" value="TLDc_dom"/>
</dbReference>
<name>A0ABD3WR04_SINWO</name>